<evidence type="ECO:0000256" key="2">
    <source>
        <dbReference type="ARBA" id="ARBA00004496"/>
    </source>
</evidence>
<dbReference type="GO" id="GO:0005052">
    <property type="term" value="F:peroxisome matrix targeting signal-1 binding"/>
    <property type="evidence" value="ECO:0007669"/>
    <property type="project" value="TreeGrafter"/>
</dbReference>
<dbReference type="GO" id="GO:0005778">
    <property type="term" value="C:peroxisomal membrane"/>
    <property type="evidence" value="ECO:0007669"/>
    <property type="project" value="TreeGrafter"/>
</dbReference>
<feature type="region of interest" description="Disordered" evidence="9">
    <location>
        <begin position="26"/>
        <end position="60"/>
    </location>
</feature>
<dbReference type="PANTHER" id="PTHR10130:SF0">
    <property type="entry name" value="GH08708P"/>
    <property type="match status" value="1"/>
</dbReference>
<evidence type="ECO:0000313" key="10">
    <source>
        <dbReference type="EMBL" id="KDQ21279.1"/>
    </source>
</evidence>
<dbReference type="Proteomes" id="UP000027195">
    <property type="component" value="Unassembled WGS sequence"/>
</dbReference>
<dbReference type="EMBL" id="KL198016">
    <property type="protein sequence ID" value="KDQ21279.1"/>
    <property type="molecule type" value="Genomic_DNA"/>
</dbReference>
<dbReference type="PANTHER" id="PTHR10130">
    <property type="entry name" value="PEROXISOMAL TARGETING SIGNAL 1 RECEPTOR PEX5"/>
    <property type="match status" value="1"/>
</dbReference>
<evidence type="ECO:0000256" key="3">
    <source>
        <dbReference type="ARBA" id="ARBA00005348"/>
    </source>
</evidence>
<evidence type="ECO:0000256" key="5">
    <source>
        <dbReference type="ARBA" id="ARBA00022737"/>
    </source>
</evidence>
<keyword evidence="11" id="KW-1185">Reference proteome</keyword>
<accession>A0A067N091</accession>
<sequence>MSLSTLISGADCGPVNPLQALSKRLDTDRGAQQDQFGPRAGSSRDAFRTQQPTQPGFSNEAASFFSTHGIAPTQVAPSPLDLSALRGSIDAIHNARSAALHASAALSPAWAADFMMAQSPLHMTPSESHPGLEKLTGQGQLSRAGSSASQWRAELDQLTQAPPRSQTLPQNSTTFYHSPPLPQFGQYNAPYLASPVQNLQWSQAQPQATVDASWASHFARVDSELAKPSVSAPATASVLVSEQLNAEAQDARAADAPHASDLATTAGLLIDAVKSDKENPKFANSEFMRLMHQLRDREVVVQGNDMVDLGAGAAWAQQFKVSEEGKGKGKGKEKDMSGWAQDFTGASSAATATKQEARLSADLPSTLRSFGQLPQNHLGPQVHALLPHTDTSVRQEGTQGAETSLGWEHESTLLAESYGEQRQIADPTQPDLVHPQAREWDKLQEDWDAWEATSTGMRAVSPEDKYTFQPNNPYLAREGRFGTRHHDMHDSARLATYESLLEKEAEAYRNPTDPGAWYELGVKQQENEREDKAIAALTRAISLDPTHLPSWLALAVSRSNEGSRGGAVDAIREWVERNSTYTAEIAAWRRAQTAEEMTTSGSVGERSRALVDCLMAMARKASSGEVDADIQIALAVLLHSSEEYEKAQDCFRTALAVRPDDWLLYNRVGATLANSGHPDQALEYYYSALELNPGYIRARFNLGISCISLRKFSEAAQHLLDALVLQEGDATEYPPEAGAPGVTSSALWETLKTACLHLQRLDLAALCEHQNLEGFRTEFQMI</sequence>
<dbReference type="PROSITE" id="PS50005">
    <property type="entry name" value="TPR"/>
    <property type="match status" value="3"/>
</dbReference>
<protein>
    <submittedName>
        <fullName evidence="10">Uncharacterized protein</fullName>
    </submittedName>
</protein>
<reference evidence="11" key="1">
    <citation type="journal article" date="2014" name="Proc. Natl. Acad. Sci. U.S.A.">
        <title>Extensive sampling of basidiomycete genomes demonstrates inadequacy of the white-rot/brown-rot paradigm for wood decay fungi.</title>
        <authorList>
            <person name="Riley R."/>
            <person name="Salamov A.A."/>
            <person name="Brown D.W."/>
            <person name="Nagy L.G."/>
            <person name="Floudas D."/>
            <person name="Held B.W."/>
            <person name="Levasseur A."/>
            <person name="Lombard V."/>
            <person name="Morin E."/>
            <person name="Otillar R."/>
            <person name="Lindquist E.A."/>
            <person name="Sun H."/>
            <person name="LaButti K.M."/>
            <person name="Schmutz J."/>
            <person name="Jabbour D."/>
            <person name="Luo H."/>
            <person name="Baker S.E."/>
            <person name="Pisabarro A.G."/>
            <person name="Walton J.D."/>
            <person name="Blanchette R.A."/>
            <person name="Henrissat B."/>
            <person name="Martin F."/>
            <person name="Cullen D."/>
            <person name="Hibbett D.S."/>
            <person name="Grigoriev I.V."/>
        </authorList>
    </citation>
    <scope>NUCLEOTIDE SEQUENCE [LARGE SCALE GENOMIC DNA]</scope>
    <source>
        <strain evidence="11">FD-172 SS1</strain>
    </source>
</reference>
<organism evidence="10 11">
    <name type="scientific">Botryobasidium botryosum (strain FD-172 SS1)</name>
    <dbReference type="NCBI Taxonomy" id="930990"/>
    <lineage>
        <taxon>Eukaryota</taxon>
        <taxon>Fungi</taxon>
        <taxon>Dikarya</taxon>
        <taxon>Basidiomycota</taxon>
        <taxon>Agaricomycotina</taxon>
        <taxon>Agaricomycetes</taxon>
        <taxon>Cantharellales</taxon>
        <taxon>Botryobasidiaceae</taxon>
        <taxon>Botryobasidium</taxon>
    </lineage>
</organism>
<evidence type="ECO:0000256" key="6">
    <source>
        <dbReference type="ARBA" id="ARBA00022803"/>
    </source>
</evidence>
<feature type="repeat" description="TPR" evidence="8">
    <location>
        <begin position="628"/>
        <end position="661"/>
    </location>
</feature>
<dbReference type="Gene3D" id="1.25.40.10">
    <property type="entry name" value="Tetratricopeptide repeat domain"/>
    <property type="match status" value="1"/>
</dbReference>
<dbReference type="SMART" id="SM00028">
    <property type="entry name" value="TPR"/>
    <property type="match status" value="4"/>
</dbReference>
<dbReference type="OrthoDB" id="10006023at2759"/>
<keyword evidence="4" id="KW-0963">Cytoplasm</keyword>
<evidence type="ECO:0000256" key="1">
    <source>
        <dbReference type="ARBA" id="ARBA00004275"/>
    </source>
</evidence>
<evidence type="ECO:0000256" key="7">
    <source>
        <dbReference type="ARBA" id="ARBA00023140"/>
    </source>
</evidence>
<dbReference type="STRING" id="930990.A0A067N091"/>
<keyword evidence="5" id="KW-0677">Repeat</keyword>
<dbReference type="InterPro" id="IPR011990">
    <property type="entry name" value="TPR-like_helical_dom_sf"/>
</dbReference>
<dbReference type="Pfam" id="PF14559">
    <property type="entry name" value="TPR_19"/>
    <property type="match status" value="1"/>
</dbReference>
<comment type="similarity">
    <text evidence="3">Belongs to the peroxisomal targeting signal receptor family.</text>
</comment>
<feature type="repeat" description="TPR" evidence="8">
    <location>
        <begin position="514"/>
        <end position="547"/>
    </location>
</feature>
<dbReference type="GO" id="GO:0005829">
    <property type="term" value="C:cytosol"/>
    <property type="evidence" value="ECO:0007669"/>
    <property type="project" value="TreeGrafter"/>
</dbReference>
<dbReference type="AlphaFoldDB" id="A0A067N091"/>
<feature type="compositionally biased region" description="Polar residues" evidence="9">
    <location>
        <begin position="48"/>
        <end position="60"/>
    </location>
</feature>
<comment type="subcellular location">
    <subcellularLocation>
        <location evidence="2">Cytoplasm</location>
    </subcellularLocation>
    <subcellularLocation>
        <location evidence="1">Peroxisome</location>
    </subcellularLocation>
</comment>
<feature type="region of interest" description="Disordered" evidence="9">
    <location>
        <begin position="123"/>
        <end position="152"/>
    </location>
</feature>
<feature type="compositionally biased region" description="Polar residues" evidence="9">
    <location>
        <begin position="137"/>
        <end position="150"/>
    </location>
</feature>
<dbReference type="GO" id="GO:0016560">
    <property type="term" value="P:protein import into peroxisome matrix, docking"/>
    <property type="evidence" value="ECO:0007669"/>
    <property type="project" value="TreeGrafter"/>
</dbReference>
<dbReference type="SUPFAM" id="SSF48452">
    <property type="entry name" value="TPR-like"/>
    <property type="match status" value="1"/>
</dbReference>
<dbReference type="HOGENOM" id="CLU_013516_2_0_1"/>
<name>A0A067N091_BOTB1</name>
<evidence type="ECO:0000256" key="9">
    <source>
        <dbReference type="SAM" id="MobiDB-lite"/>
    </source>
</evidence>
<dbReference type="InParanoid" id="A0A067N091"/>
<feature type="repeat" description="TPR" evidence="8">
    <location>
        <begin position="662"/>
        <end position="695"/>
    </location>
</feature>
<keyword evidence="6 8" id="KW-0802">TPR repeat</keyword>
<dbReference type="InterPro" id="IPR019734">
    <property type="entry name" value="TPR_rpt"/>
</dbReference>
<evidence type="ECO:0000256" key="4">
    <source>
        <dbReference type="ARBA" id="ARBA00022490"/>
    </source>
</evidence>
<proteinExistence type="inferred from homology"/>
<evidence type="ECO:0000313" key="11">
    <source>
        <dbReference type="Proteomes" id="UP000027195"/>
    </source>
</evidence>
<gene>
    <name evidence="10" type="ORF">BOTBODRAFT_49936</name>
</gene>
<dbReference type="InterPro" id="IPR024111">
    <property type="entry name" value="PEX5/PEX5L"/>
</dbReference>
<evidence type="ECO:0000256" key="8">
    <source>
        <dbReference type="PROSITE-ProRule" id="PRU00339"/>
    </source>
</evidence>
<dbReference type="Pfam" id="PF13181">
    <property type="entry name" value="TPR_8"/>
    <property type="match status" value="2"/>
</dbReference>
<keyword evidence="7" id="KW-0576">Peroxisome</keyword>